<protein>
    <submittedName>
        <fullName evidence="1">3951_t:CDS:1</fullName>
    </submittedName>
</protein>
<keyword evidence="2" id="KW-1185">Reference proteome</keyword>
<dbReference type="Proteomes" id="UP000789396">
    <property type="component" value="Unassembled WGS sequence"/>
</dbReference>
<proteinExistence type="predicted"/>
<dbReference type="AlphaFoldDB" id="A0A9N9JAS0"/>
<sequence>MSDKLYEQILEINTNEFFENESAVINFKYNISLDINEDNPQ</sequence>
<accession>A0A9N9JAS0</accession>
<comment type="caution">
    <text evidence="1">The sequence shown here is derived from an EMBL/GenBank/DDBJ whole genome shotgun (WGS) entry which is preliminary data.</text>
</comment>
<feature type="non-terminal residue" evidence="1">
    <location>
        <position position="41"/>
    </location>
</feature>
<dbReference type="OrthoDB" id="6129702at2759"/>
<organism evidence="1 2">
    <name type="scientific">Racocetra fulgida</name>
    <dbReference type="NCBI Taxonomy" id="60492"/>
    <lineage>
        <taxon>Eukaryota</taxon>
        <taxon>Fungi</taxon>
        <taxon>Fungi incertae sedis</taxon>
        <taxon>Mucoromycota</taxon>
        <taxon>Glomeromycotina</taxon>
        <taxon>Glomeromycetes</taxon>
        <taxon>Diversisporales</taxon>
        <taxon>Gigasporaceae</taxon>
        <taxon>Racocetra</taxon>
    </lineage>
</organism>
<dbReference type="EMBL" id="CAJVPZ010047131">
    <property type="protein sequence ID" value="CAG8772064.1"/>
    <property type="molecule type" value="Genomic_DNA"/>
</dbReference>
<gene>
    <name evidence="1" type="ORF">RFULGI_LOCUS15131</name>
</gene>
<evidence type="ECO:0000313" key="2">
    <source>
        <dbReference type="Proteomes" id="UP000789396"/>
    </source>
</evidence>
<evidence type="ECO:0000313" key="1">
    <source>
        <dbReference type="EMBL" id="CAG8772064.1"/>
    </source>
</evidence>
<name>A0A9N9JAS0_9GLOM</name>
<reference evidence="1" key="1">
    <citation type="submission" date="2021-06" db="EMBL/GenBank/DDBJ databases">
        <authorList>
            <person name="Kallberg Y."/>
            <person name="Tangrot J."/>
            <person name="Rosling A."/>
        </authorList>
    </citation>
    <scope>NUCLEOTIDE SEQUENCE</scope>
    <source>
        <strain evidence="1">IN212</strain>
    </source>
</reference>